<dbReference type="SMART" id="SM00421">
    <property type="entry name" value="HTH_LUXR"/>
    <property type="match status" value="1"/>
</dbReference>
<dbReference type="CDD" id="cd17535">
    <property type="entry name" value="REC_NarL-like"/>
    <property type="match status" value="1"/>
</dbReference>
<comment type="caution">
    <text evidence="8">The sequence shown here is derived from an EMBL/GenBank/DDBJ whole genome shotgun (WGS) entry which is preliminary data.</text>
</comment>
<dbReference type="CDD" id="cd06170">
    <property type="entry name" value="LuxR_C_like"/>
    <property type="match status" value="1"/>
</dbReference>
<dbReference type="GO" id="GO:0000160">
    <property type="term" value="P:phosphorelay signal transduction system"/>
    <property type="evidence" value="ECO:0007669"/>
    <property type="project" value="InterPro"/>
</dbReference>
<dbReference type="AlphaFoldDB" id="A0A4R5YPJ8"/>
<proteinExistence type="predicted"/>
<evidence type="ECO:0000256" key="4">
    <source>
        <dbReference type="ARBA" id="ARBA00023163"/>
    </source>
</evidence>
<dbReference type="RefSeq" id="WP_133398503.1">
    <property type="nucleotide sequence ID" value="NZ_SMZX01000001.1"/>
</dbReference>
<dbReference type="PROSITE" id="PS50043">
    <property type="entry name" value="HTH_LUXR_2"/>
    <property type="match status" value="1"/>
</dbReference>
<dbReference type="EMBL" id="SMZX01000001">
    <property type="protein sequence ID" value="TDL45267.1"/>
    <property type="molecule type" value="Genomic_DNA"/>
</dbReference>
<dbReference type="InterPro" id="IPR000792">
    <property type="entry name" value="Tscrpt_reg_LuxR_C"/>
</dbReference>
<dbReference type="SMART" id="SM00448">
    <property type="entry name" value="REC"/>
    <property type="match status" value="1"/>
</dbReference>
<accession>A0A4R5YPJ8</accession>
<dbReference type="PROSITE" id="PS50110">
    <property type="entry name" value="RESPONSE_REGULATORY"/>
    <property type="match status" value="1"/>
</dbReference>
<name>A0A4R5YPJ8_9MICO</name>
<dbReference type="InterPro" id="IPR011006">
    <property type="entry name" value="CheY-like_superfamily"/>
</dbReference>
<feature type="domain" description="HTH luxR-type" evidence="6">
    <location>
        <begin position="150"/>
        <end position="215"/>
    </location>
</feature>
<dbReference type="GO" id="GO:0006355">
    <property type="term" value="P:regulation of DNA-templated transcription"/>
    <property type="evidence" value="ECO:0007669"/>
    <property type="project" value="InterPro"/>
</dbReference>
<evidence type="ECO:0000256" key="3">
    <source>
        <dbReference type="ARBA" id="ARBA00023125"/>
    </source>
</evidence>
<evidence type="ECO:0000256" key="2">
    <source>
        <dbReference type="ARBA" id="ARBA00023015"/>
    </source>
</evidence>
<dbReference type="Proteomes" id="UP000295633">
    <property type="component" value="Unassembled WGS sequence"/>
</dbReference>
<feature type="domain" description="Response regulatory" evidence="7">
    <location>
        <begin position="3"/>
        <end position="120"/>
    </location>
</feature>
<evidence type="ECO:0000259" key="7">
    <source>
        <dbReference type="PROSITE" id="PS50110"/>
    </source>
</evidence>
<keyword evidence="4" id="KW-0804">Transcription</keyword>
<evidence type="ECO:0000259" key="6">
    <source>
        <dbReference type="PROSITE" id="PS50043"/>
    </source>
</evidence>
<dbReference type="InterPro" id="IPR001789">
    <property type="entry name" value="Sig_transdc_resp-reg_receiver"/>
</dbReference>
<reference evidence="8 9" key="1">
    <citation type="submission" date="2019-03" db="EMBL/GenBank/DDBJ databases">
        <title>Genome Sequencing and Assembly of Various Microbes Isolated from Partially Reclaimed Soil and Acid Mine Drainage (AMD) Site.</title>
        <authorList>
            <person name="Steinbock B."/>
            <person name="Bechtold R."/>
            <person name="Sevigny J.L."/>
            <person name="Thomas D."/>
            <person name="Cuthill L.R."/>
            <person name="Aveiro Johannsen E.J."/>
            <person name="Thomas K."/>
            <person name="Ghosh A."/>
        </authorList>
    </citation>
    <scope>NUCLEOTIDE SEQUENCE [LARGE SCALE GENOMIC DNA]</scope>
    <source>
        <strain evidence="8 9">F-B2</strain>
    </source>
</reference>
<keyword evidence="1 5" id="KW-0597">Phosphoprotein</keyword>
<organism evidence="8 9">
    <name type="scientific">Microbacterium oleivorans</name>
    <dbReference type="NCBI Taxonomy" id="273677"/>
    <lineage>
        <taxon>Bacteria</taxon>
        <taxon>Bacillati</taxon>
        <taxon>Actinomycetota</taxon>
        <taxon>Actinomycetes</taxon>
        <taxon>Micrococcales</taxon>
        <taxon>Microbacteriaceae</taxon>
        <taxon>Microbacterium</taxon>
    </lineage>
</organism>
<feature type="modified residue" description="4-aspartylphosphate" evidence="5">
    <location>
        <position position="53"/>
    </location>
</feature>
<gene>
    <name evidence="8" type="ORF">E2R54_02035</name>
</gene>
<keyword evidence="2" id="KW-0805">Transcription regulation</keyword>
<dbReference type="PANTHER" id="PTHR43214">
    <property type="entry name" value="TWO-COMPONENT RESPONSE REGULATOR"/>
    <property type="match status" value="1"/>
</dbReference>
<dbReference type="PROSITE" id="PS50044">
    <property type="entry name" value="SIGMA54_3"/>
    <property type="match status" value="1"/>
</dbReference>
<evidence type="ECO:0000256" key="1">
    <source>
        <dbReference type="ARBA" id="ARBA00022553"/>
    </source>
</evidence>
<dbReference type="InterPro" id="IPR058245">
    <property type="entry name" value="NreC/VraR/RcsB-like_REC"/>
</dbReference>
<evidence type="ECO:0000313" key="8">
    <source>
        <dbReference type="EMBL" id="TDL45267.1"/>
    </source>
</evidence>
<dbReference type="InterPro" id="IPR016032">
    <property type="entry name" value="Sig_transdc_resp-reg_C-effctor"/>
</dbReference>
<dbReference type="PRINTS" id="PR00038">
    <property type="entry name" value="HTHLUXR"/>
</dbReference>
<evidence type="ECO:0000313" key="9">
    <source>
        <dbReference type="Proteomes" id="UP000295633"/>
    </source>
</evidence>
<sequence>MTAVVLVDDQAMIRAGLRGILQDAGIDVIGEAPDGEAGLTLIRKIRPDVVLMDLRMPVLDGVETVRQLRADSSFASVRVLVLTTFDGDQDVVAALSAGADGFLSKTADPEDLVAAVSTVGTGEATLSAGATRAVIRHLMAAPTTDMDPLLAGRVVKLTDRERGIVAAAARGHDNAQIAADLSISPFTVKTHLNRAMAKLDARDRGQLVALAYQAGIARS</sequence>
<dbReference type="PROSITE" id="PS00622">
    <property type="entry name" value="HTH_LUXR_1"/>
    <property type="match status" value="1"/>
</dbReference>
<dbReference type="PANTHER" id="PTHR43214:SF24">
    <property type="entry name" value="TRANSCRIPTIONAL REGULATORY PROTEIN NARL-RELATED"/>
    <property type="match status" value="1"/>
</dbReference>
<dbReference type="SUPFAM" id="SSF52172">
    <property type="entry name" value="CheY-like"/>
    <property type="match status" value="1"/>
</dbReference>
<dbReference type="Pfam" id="PF00196">
    <property type="entry name" value="GerE"/>
    <property type="match status" value="1"/>
</dbReference>
<dbReference type="GO" id="GO:0003677">
    <property type="term" value="F:DNA binding"/>
    <property type="evidence" value="ECO:0007669"/>
    <property type="project" value="UniProtKB-KW"/>
</dbReference>
<dbReference type="InterPro" id="IPR039420">
    <property type="entry name" value="WalR-like"/>
</dbReference>
<dbReference type="Gene3D" id="3.40.50.2300">
    <property type="match status" value="1"/>
</dbReference>
<evidence type="ECO:0000256" key="5">
    <source>
        <dbReference type="PROSITE-ProRule" id="PRU00169"/>
    </source>
</evidence>
<dbReference type="SUPFAM" id="SSF46894">
    <property type="entry name" value="C-terminal effector domain of the bipartite response regulators"/>
    <property type="match status" value="1"/>
</dbReference>
<dbReference type="Pfam" id="PF00072">
    <property type="entry name" value="Response_reg"/>
    <property type="match status" value="1"/>
</dbReference>
<keyword evidence="3" id="KW-0238">DNA-binding</keyword>
<protein>
    <submittedName>
        <fullName evidence="8">Response regulator transcription factor</fullName>
    </submittedName>
</protein>